<keyword evidence="1" id="KW-0408">Iron</keyword>
<dbReference type="InterPro" id="IPR008988">
    <property type="entry name" value="Transcriptional_repressor_C"/>
</dbReference>
<dbReference type="STRING" id="1619234.SAMN05421730_101661"/>
<accession>A0A1D3TVB6</accession>
<dbReference type="InterPro" id="IPR007167">
    <property type="entry name" value="Fe-transptr_FeoA-like"/>
</dbReference>
<keyword evidence="4" id="KW-1185">Reference proteome</keyword>
<dbReference type="Proteomes" id="UP000199315">
    <property type="component" value="Unassembled WGS sequence"/>
</dbReference>
<proteinExistence type="predicted"/>
<dbReference type="Pfam" id="PF04023">
    <property type="entry name" value="FeoA"/>
    <property type="match status" value="1"/>
</dbReference>
<evidence type="ECO:0000259" key="2">
    <source>
        <dbReference type="SMART" id="SM00899"/>
    </source>
</evidence>
<dbReference type="RefSeq" id="WP_091234917.1">
    <property type="nucleotide sequence ID" value="NZ_FMKA01000016.1"/>
</dbReference>
<dbReference type="Gene3D" id="2.30.30.90">
    <property type="match status" value="1"/>
</dbReference>
<name>A0A1D3TVB6_9FIRM</name>
<evidence type="ECO:0000313" key="4">
    <source>
        <dbReference type="Proteomes" id="UP000199315"/>
    </source>
</evidence>
<dbReference type="AlphaFoldDB" id="A0A1D3TVB6"/>
<dbReference type="SMART" id="SM00899">
    <property type="entry name" value="FeoA"/>
    <property type="match status" value="1"/>
</dbReference>
<dbReference type="OrthoDB" id="9811076at2"/>
<dbReference type="SUPFAM" id="SSF50037">
    <property type="entry name" value="C-terminal domain of transcriptional repressors"/>
    <property type="match status" value="1"/>
</dbReference>
<gene>
    <name evidence="3" type="ORF">SAMN05421730_101661</name>
</gene>
<dbReference type="PANTHER" id="PTHR43151">
    <property type="entry name" value="FEOA FAMILY PROTEIN"/>
    <property type="match status" value="1"/>
</dbReference>
<organism evidence="3 4">
    <name type="scientific">Anaerobium acetethylicum</name>
    <dbReference type="NCBI Taxonomy" id="1619234"/>
    <lineage>
        <taxon>Bacteria</taxon>
        <taxon>Bacillati</taxon>
        <taxon>Bacillota</taxon>
        <taxon>Clostridia</taxon>
        <taxon>Lachnospirales</taxon>
        <taxon>Lachnospiraceae</taxon>
        <taxon>Anaerobium</taxon>
    </lineage>
</organism>
<dbReference type="GO" id="GO:0046914">
    <property type="term" value="F:transition metal ion binding"/>
    <property type="evidence" value="ECO:0007669"/>
    <property type="project" value="InterPro"/>
</dbReference>
<dbReference type="EMBL" id="FMKA01000016">
    <property type="protein sequence ID" value="SCP98090.1"/>
    <property type="molecule type" value="Genomic_DNA"/>
</dbReference>
<dbReference type="InterPro" id="IPR038157">
    <property type="entry name" value="FeoA_core_dom"/>
</dbReference>
<evidence type="ECO:0000256" key="1">
    <source>
        <dbReference type="ARBA" id="ARBA00023004"/>
    </source>
</evidence>
<protein>
    <submittedName>
        <fullName evidence="3">Ferrous iron transport protein A</fullName>
    </submittedName>
</protein>
<dbReference type="InterPro" id="IPR053184">
    <property type="entry name" value="FeoA-like"/>
</dbReference>
<reference evidence="3 4" key="1">
    <citation type="submission" date="2016-09" db="EMBL/GenBank/DDBJ databases">
        <authorList>
            <person name="Capua I."/>
            <person name="De Benedictis P."/>
            <person name="Joannis T."/>
            <person name="Lombin L.H."/>
            <person name="Cattoli G."/>
        </authorList>
    </citation>
    <scope>NUCLEOTIDE SEQUENCE [LARGE SCALE GENOMIC DNA]</scope>
    <source>
        <strain evidence="3 4">GluBS11</strain>
    </source>
</reference>
<sequence>MTLLDGKAGESYKVKELMTDEDVMRRLEVLGINEDTNVKILNRKRNGSMIIKVRGSRLAIGRNIAACIEVREGE</sequence>
<evidence type="ECO:0000313" key="3">
    <source>
        <dbReference type="EMBL" id="SCP98090.1"/>
    </source>
</evidence>
<dbReference type="PANTHER" id="PTHR43151:SF1">
    <property type="entry name" value="SSR2333 PROTEIN"/>
    <property type="match status" value="1"/>
</dbReference>
<feature type="domain" description="Ferrous iron transporter FeoA-like" evidence="2">
    <location>
        <begin position="1"/>
        <end position="72"/>
    </location>
</feature>